<dbReference type="Gene3D" id="2.60.40.1180">
    <property type="entry name" value="Golgi alpha-mannosidase II"/>
    <property type="match status" value="1"/>
</dbReference>
<dbReference type="InterPro" id="IPR013780">
    <property type="entry name" value="Glyco_hydro_b"/>
</dbReference>
<proteinExistence type="inferred from homology"/>
<dbReference type="InterPro" id="IPR000322">
    <property type="entry name" value="Glyco_hydro_31_TIM"/>
</dbReference>
<evidence type="ECO:0000259" key="5">
    <source>
        <dbReference type="Pfam" id="PF01055"/>
    </source>
</evidence>
<evidence type="ECO:0000313" key="7">
    <source>
        <dbReference type="EMBL" id="KAK3771714.1"/>
    </source>
</evidence>
<evidence type="ECO:0000259" key="6">
    <source>
        <dbReference type="Pfam" id="PF21365"/>
    </source>
</evidence>
<comment type="caution">
    <text evidence="7">The sequence shown here is derived from an EMBL/GenBank/DDBJ whole genome shotgun (WGS) entry which is preliminary data.</text>
</comment>
<dbReference type="SUPFAM" id="SSF51011">
    <property type="entry name" value="Glycosyl hydrolase domain"/>
    <property type="match status" value="1"/>
</dbReference>
<dbReference type="Pfam" id="PF21365">
    <property type="entry name" value="Glyco_hydro_31_3rd"/>
    <property type="match status" value="1"/>
</dbReference>
<sequence>MKQQAKLSNRSSYGAFIVLAYPVTKTRLFTELRTYSKQRPVCGTQHEGLLTGVAVHLWQQHKNKDTEPPSVTLTLGPEVNVYISQGGKAVYMTAKARATEQLLSSQLGIGGQGTAKQCPDSASDGTALCVQWEDGIRLHIATAKTTSESLECVTMSWNVSKTHPGVPQTPTDCYDMLHASWYGAFEDRYQFWPMNEMNINSSPYIVGEVFSRVEYGDVLEPLFVSSLGMGIHADVDSPLYLAINRKSSKNTLCLTGRIGDDTPYFSYDKPWLRYDLCRAKDISVLWKEMAKKYLPMPEGTPSEELVKAPIWSTWARYKSYINQSKALDFAREILQNNLSISQLEIDDDWTPHYGDLTFDKNKFPEPANMVNELLSKGIRTTMWMHPFVNKDADNYGILSKMGYFVKDYNDSSQPASVDWWRGNDSGIIDFTNPQAVNWYLQQMESLKTNYNVTSFKFDAGELTYLPKKKYILSRVLSSPNYFTKHYVDAACRADMSERRQEVRVGFRSQSCHAMVRMLDRASDWSHELGLLTLIPTALTYGLAGYPFVLPDMIGGNAYNASDIDQTVLPERELYIRWLQVTLLMPYLQFSVAPWDYIDYPDTTSIVQKMMKLREKYVDDILSLMKHAKETGEPMVRPLWWTDPLDKEALLCESQFLLGDNLLVAPMLEKGKIKRDIYLPQGQWQDELRGGTLSGKQWLRAYTAELEELPHFTRVTNEGIIG</sequence>
<dbReference type="AlphaFoldDB" id="A0AAE0ZLP2"/>
<evidence type="ECO:0000256" key="3">
    <source>
        <dbReference type="ARBA" id="ARBA00023295"/>
    </source>
</evidence>
<dbReference type="GO" id="GO:0004553">
    <property type="term" value="F:hydrolase activity, hydrolyzing O-glycosyl compounds"/>
    <property type="evidence" value="ECO:0007669"/>
    <property type="project" value="InterPro"/>
</dbReference>
<keyword evidence="2 4" id="KW-0378">Hydrolase</keyword>
<name>A0AAE0ZLP2_9GAST</name>
<dbReference type="PANTHER" id="PTHR43053:SF4">
    <property type="entry name" value="MYOGENESIS-REGULATING GLYCOSIDASE"/>
    <property type="match status" value="1"/>
</dbReference>
<evidence type="ECO:0000256" key="2">
    <source>
        <dbReference type="ARBA" id="ARBA00022801"/>
    </source>
</evidence>
<reference evidence="7" key="1">
    <citation type="journal article" date="2023" name="G3 (Bethesda)">
        <title>A reference genome for the long-term kleptoplast-retaining sea slug Elysia crispata morphotype clarki.</title>
        <authorList>
            <person name="Eastman K.E."/>
            <person name="Pendleton A.L."/>
            <person name="Shaikh M.A."/>
            <person name="Suttiyut T."/>
            <person name="Ogas R."/>
            <person name="Tomko P."/>
            <person name="Gavelis G."/>
            <person name="Widhalm J.R."/>
            <person name="Wisecaver J.H."/>
        </authorList>
    </citation>
    <scope>NUCLEOTIDE SEQUENCE</scope>
    <source>
        <strain evidence="7">ECLA1</strain>
    </source>
</reference>
<feature type="domain" description="Glycosyl hydrolase family 31 C-terminal" evidence="6">
    <location>
        <begin position="631"/>
        <end position="713"/>
    </location>
</feature>
<evidence type="ECO:0000256" key="1">
    <source>
        <dbReference type="ARBA" id="ARBA00007806"/>
    </source>
</evidence>
<evidence type="ECO:0000256" key="4">
    <source>
        <dbReference type="RuleBase" id="RU361185"/>
    </source>
</evidence>
<accession>A0AAE0ZLP2</accession>
<keyword evidence="8" id="KW-1185">Reference proteome</keyword>
<dbReference type="Proteomes" id="UP001283361">
    <property type="component" value="Unassembled WGS sequence"/>
</dbReference>
<dbReference type="PANTHER" id="PTHR43053">
    <property type="entry name" value="GLYCOSIDASE FAMILY 31"/>
    <property type="match status" value="1"/>
</dbReference>
<feature type="domain" description="Glycoside hydrolase family 31 TIM barrel" evidence="5">
    <location>
        <begin position="315"/>
        <end position="618"/>
    </location>
</feature>
<dbReference type="InterPro" id="IPR050985">
    <property type="entry name" value="Alpha-glycosidase_related"/>
</dbReference>
<dbReference type="Gene3D" id="3.20.20.80">
    <property type="entry name" value="Glycosidases"/>
    <property type="match status" value="1"/>
</dbReference>
<dbReference type="EMBL" id="JAWDGP010003691">
    <property type="protein sequence ID" value="KAK3771714.1"/>
    <property type="molecule type" value="Genomic_DNA"/>
</dbReference>
<dbReference type="InterPro" id="IPR048395">
    <property type="entry name" value="Glyco_hydro_31_C"/>
</dbReference>
<dbReference type="CDD" id="cd06592">
    <property type="entry name" value="GH31_NET37"/>
    <property type="match status" value="1"/>
</dbReference>
<comment type="similarity">
    <text evidence="1 4">Belongs to the glycosyl hydrolase 31 family.</text>
</comment>
<organism evidence="7 8">
    <name type="scientific">Elysia crispata</name>
    <name type="common">lettuce slug</name>
    <dbReference type="NCBI Taxonomy" id="231223"/>
    <lineage>
        <taxon>Eukaryota</taxon>
        <taxon>Metazoa</taxon>
        <taxon>Spiralia</taxon>
        <taxon>Lophotrochozoa</taxon>
        <taxon>Mollusca</taxon>
        <taxon>Gastropoda</taxon>
        <taxon>Heterobranchia</taxon>
        <taxon>Euthyneura</taxon>
        <taxon>Panpulmonata</taxon>
        <taxon>Sacoglossa</taxon>
        <taxon>Placobranchoidea</taxon>
        <taxon>Plakobranchidae</taxon>
        <taxon>Elysia</taxon>
    </lineage>
</organism>
<dbReference type="GO" id="GO:0005975">
    <property type="term" value="P:carbohydrate metabolic process"/>
    <property type="evidence" value="ECO:0007669"/>
    <property type="project" value="InterPro"/>
</dbReference>
<keyword evidence="3 4" id="KW-0326">Glycosidase</keyword>
<evidence type="ECO:0000313" key="8">
    <source>
        <dbReference type="Proteomes" id="UP001283361"/>
    </source>
</evidence>
<dbReference type="SUPFAM" id="SSF51445">
    <property type="entry name" value="(Trans)glycosidases"/>
    <property type="match status" value="1"/>
</dbReference>
<protein>
    <submittedName>
        <fullName evidence="7">Uncharacterized protein</fullName>
    </submittedName>
</protein>
<dbReference type="InterPro" id="IPR017853">
    <property type="entry name" value="GH"/>
</dbReference>
<gene>
    <name evidence="7" type="ORF">RRG08_035770</name>
</gene>
<dbReference type="Pfam" id="PF01055">
    <property type="entry name" value="Glyco_hydro_31_2nd"/>
    <property type="match status" value="1"/>
</dbReference>